<feature type="region of interest" description="Disordered" evidence="8">
    <location>
        <begin position="468"/>
        <end position="495"/>
    </location>
</feature>
<reference evidence="10" key="2">
    <citation type="submission" date="2021-01" db="UniProtKB">
        <authorList>
            <consortium name="EnsemblPlants"/>
        </authorList>
    </citation>
    <scope>IDENTIFICATION</scope>
</reference>
<comment type="catalytic activity">
    <reaction evidence="1 7">
        <text>Thiol-dependent hydrolysis of ester, thioester, amide, peptide and isopeptide bonds formed by the C-terminal Gly of ubiquitin (a 76-residue protein attached to proteins as an intracellular targeting signal).</text>
        <dbReference type="EC" id="3.4.19.12"/>
    </reaction>
</comment>
<dbReference type="GO" id="GO:0005829">
    <property type="term" value="C:cytosol"/>
    <property type="evidence" value="ECO:0007669"/>
    <property type="project" value="TreeGrafter"/>
</dbReference>
<dbReference type="InterPro" id="IPR001394">
    <property type="entry name" value="Peptidase_C19_UCH"/>
</dbReference>
<dbReference type="InterPro" id="IPR038765">
    <property type="entry name" value="Papain-like_cys_pep_sf"/>
</dbReference>
<evidence type="ECO:0000256" key="3">
    <source>
        <dbReference type="ARBA" id="ARBA00022670"/>
    </source>
</evidence>
<organism evidence="10 11">
    <name type="scientific">Quercus lobata</name>
    <name type="common">Valley oak</name>
    <dbReference type="NCBI Taxonomy" id="97700"/>
    <lineage>
        <taxon>Eukaryota</taxon>
        <taxon>Viridiplantae</taxon>
        <taxon>Streptophyta</taxon>
        <taxon>Embryophyta</taxon>
        <taxon>Tracheophyta</taxon>
        <taxon>Spermatophyta</taxon>
        <taxon>Magnoliopsida</taxon>
        <taxon>eudicotyledons</taxon>
        <taxon>Gunneridae</taxon>
        <taxon>Pentapetalae</taxon>
        <taxon>rosids</taxon>
        <taxon>fabids</taxon>
        <taxon>Fagales</taxon>
        <taxon>Fagaceae</taxon>
        <taxon>Quercus</taxon>
    </lineage>
</organism>
<dbReference type="GO" id="GO:0006508">
    <property type="term" value="P:proteolysis"/>
    <property type="evidence" value="ECO:0007669"/>
    <property type="project" value="UniProtKB-KW"/>
</dbReference>
<evidence type="ECO:0000256" key="8">
    <source>
        <dbReference type="SAM" id="MobiDB-lite"/>
    </source>
</evidence>
<reference evidence="10 11" key="1">
    <citation type="journal article" date="2016" name="G3 (Bethesda)">
        <title>First Draft Assembly and Annotation of the Genome of a California Endemic Oak Quercus lobata Nee (Fagaceae).</title>
        <authorList>
            <person name="Sork V.L."/>
            <person name="Fitz-Gibbon S.T."/>
            <person name="Puiu D."/>
            <person name="Crepeau M."/>
            <person name="Gugger P.F."/>
            <person name="Sherman R."/>
            <person name="Stevens K."/>
            <person name="Langley C.H."/>
            <person name="Pellegrini M."/>
            <person name="Salzberg S.L."/>
        </authorList>
    </citation>
    <scope>NUCLEOTIDE SEQUENCE [LARGE SCALE GENOMIC DNA]</scope>
    <source>
        <strain evidence="10 11">cv. SW786</strain>
    </source>
</reference>
<dbReference type="EC" id="3.4.19.12" evidence="7"/>
<dbReference type="EMBL" id="LRBV02000004">
    <property type="status" value="NOT_ANNOTATED_CDS"/>
    <property type="molecule type" value="Genomic_DNA"/>
</dbReference>
<comment type="function">
    <text evidence="7">Recognizes and hydrolyzes the peptide bond at the C-terminal Gly of ubiquitin. Involved in the processing of poly-ubiquitin precursors as well as that of ubiquitinated proteins.</text>
</comment>
<dbReference type="InterPro" id="IPR028889">
    <property type="entry name" value="USP"/>
</dbReference>
<dbReference type="InterPro" id="IPR018200">
    <property type="entry name" value="USP_CS"/>
</dbReference>
<dbReference type="Gramene" id="QL04p071243:mrna">
    <property type="protein sequence ID" value="QL04p071243:mrna"/>
    <property type="gene ID" value="QL04p071243"/>
</dbReference>
<dbReference type="PROSITE" id="PS50235">
    <property type="entry name" value="USP_3"/>
    <property type="match status" value="1"/>
</dbReference>
<feature type="domain" description="USP" evidence="9">
    <location>
        <begin position="24"/>
        <end position="411"/>
    </location>
</feature>
<keyword evidence="3 7" id="KW-0645">Protease</keyword>
<evidence type="ECO:0000313" key="11">
    <source>
        <dbReference type="Proteomes" id="UP000594261"/>
    </source>
</evidence>
<dbReference type="GO" id="GO:0005634">
    <property type="term" value="C:nucleus"/>
    <property type="evidence" value="ECO:0007669"/>
    <property type="project" value="TreeGrafter"/>
</dbReference>
<evidence type="ECO:0000256" key="1">
    <source>
        <dbReference type="ARBA" id="ARBA00000707"/>
    </source>
</evidence>
<dbReference type="GO" id="GO:0016579">
    <property type="term" value="P:protein deubiquitination"/>
    <property type="evidence" value="ECO:0007669"/>
    <property type="project" value="InterPro"/>
</dbReference>
<name>A0A7N2LJN8_QUELO</name>
<keyword evidence="6 7" id="KW-0788">Thiol protease</keyword>
<evidence type="ECO:0000256" key="5">
    <source>
        <dbReference type="ARBA" id="ARBA00022801"/>
    </source>
</evidence>
<evidence type="ECO:0000256" key="6">
    <source>
        <dbReference type="ARBA" id="ARBA00022807"/>
    </source>
</evidence>
<dbReference type="PANTHER" id="PTHR24006">
    <property type="entry name" value="UBIQUITIN CARBOXYL-TERMINAL HYDROLASE"/>
    <property type="match status" value="1"/>
</dbReference>
<dbReference type="OMA" id="CCNDSHI"/>
<dbReference type="InParanoid" id="A0A7N2LJN8"/>
<evidence type="ECO:0000256" key="4">
    <source>
        <dbReference type="ARBA" id="ARBA00022786"/>
    </source>
</evidence>
<evidence type="ECO:0000256" key="2">
    <source>
        <dbReference type="ARBA" id="ARBA00009085"/>
    </source>
</evidence>
<proteinExistence type="inferred from homology"/>
<comment type="similarity">
    <text evidence="2 7">Belongs to the peptidase C19 family.</text>
</comment>
<dbReference type="AlphaFoldDB" id="A0A7N2LJN8"/>
<keyword evidence="11" id="KW-1185">Reference proteome</keyword>
<dbReference type="PANTHER" id="PTHR24006:SF758">
    <property type="entry name" value="UBIQUITIN CARBOXYL-TERMINAL HYDROLASE 36"/>
    <property type="match status" value="1"/>
</dbReference>
<dbReference type="PROSITE" id="PS00973">
    <property type="entry name" value="USP_2"/>
    <property type="match status" value="1"/>
</dbReference>
<sequence>MALQLQMNWQPSLLSQKRRTGPPLGLKNLGNSCYLNSVLQCLTYTPPLANFCLKLQHSSLCERGGECPFCILEKRIRRSLSVDLALDAPSKLQNCLRIFAEHFKCGRQEDAHEFLRYVIDACHNTCLRLKKLQQQRRYNNGCKGGENVSNGSSNGCSNSSSGGSSVVKEIFGGALQSQVKCLSCGNESNKVDEIMDISLDVLLSNSLKDAFQKFFQSEVLDGNNKYKCDNCKKLVAARKQMSIRQAPNVLVIQLKRFESVFGGKIDKAIAFEEVLVLSSFMCKASQGTYSVCLWKNIRKGLDSFHSLVAFKVGDGANIKFCNKESSVAELLSSSGEGFHWNVNFVRPDPRPEYKLFGTIVHSGYSQESGHYYAYIKDAMGRWYCCNDSFVSVSTLQEVLSEKVYILFFSRTNQRPASASTALASNGIRSRDCNGSEAFKSPKAALPMKSVHPKASFDQSFQKDVSTIPKGVKVPSSPRMRFNLSNSNSKRPLANGNGKLDAHKILSMEANGDVKASNSTEKSEKNVANMNGFNKTKNVDVADSKNNKAFTLTVENGISQRGDINLVKPDVGEVNGTMSRVTVRGPDHHELGTFAVNGHAEISGSQRKSKDEGSCILLAQDSLFQEKFEELKEVLKKEAFSLEKEAFSVLRSCGWSDKVFSFMSSKKRLREEAGNGPSSTSEFKKLLIADARPTFTSQIPESLKEDLIEQLRSICEGKKAFSRTLIN</sequence>
<dbReference type="FunCoup" id="A0A7N2LJN8">
    <property type="interactions" value="461"/>
</dbReference>
<dbReference type="Proteomes" id="UP000594261">
    <property type="component" value="Chromosome 4"/>
</dbReference>
<evidence type="ECO:0000259" key="9">
    <source>
        <dbReference type="PROSITE" id="PS50235"/>
    </source>
</evidence>
<protein>
    <recommendedName>
        <fullName evidence="7">Ubiquitin carboxyl-terminal hydrolase</fullName>
        <ecNumber evidence="7">3.4.19.12</ecNumber>
    </recommendedName>
</protein>
<dbReference type="PROSITE" id="PS00972">
    <property type="entry name" value="USP_1"/>
    <property type="match status" value="1"/>
</dbReference>
<dbReference type="InterPro" id="IPR050164">
    <property type="entry name" value="Peptidase_C19"/>
</dbReference>
<dbReference type="Gene3D" id="3.90.70.10">
    <property type="entry name" value="Cysteine proteinases"/>
    <property type="match status" value="1"/>
</dbReference>
<dbReference type="SUPFAM" id="SSF54001">
    <property type="entry name" value="Cysteine proteinases"/>
    <property type="match status" value="1"/>
</dbReference>
<evidence type="ECO:0000313" key="10">
    <source>
        <dbReference type="EnsemblPlants" id="QL04p071243:mrna"/>
    </source>
</evidence>
<dbReference type="FunFam" id="3.90.70.10:FF:000119">
    <property type="entry name" value="Ubiquitin specific peptidase 36"/>
    <property type="match status" value="1"/>
</dbReference>
<keyword evidence="4 7" id="KW-0833">Ubl conjugation pathway</keyword>
<dbReference type="EnsemblPlants" id="QL04p071243:mrna">
    <property type="protein sequence ID" value="QL04p071243:mrna"/>
    <property type="gene ID" value="QL04p071243"/>
</dbReference>
<keyword evidence="5 7" id="KW-0378">Hydrolase</keyword>
<evidence type="ECO:0000256" key="7">
    <source>
        <dbReference type="RuleBase" id="RU366025"/>
    </source>
</evidence>
<dbReference type="GO" id="GO:0004843">
    <property type="term" value="F:cysteine-type deubiquitinase activity"/>
    <property type="evidence" value="ECO:0007669"/>
    <property type="project" value="UniProtKB-UniRule"/>
</dbReference>
<dbReference type="CDD" id="cd02661">
    <property type="entry name" value="Peptidase_C19E"/>
    <property type="match status" value="1"/>
</dbReference>
<accession>A0A7N2LJN8</accession>
<dbReference type="Pfam" id="PF00443">
    <property type="entry name" value="UCH"/>
    <property type="match status" value="1"/>
</dbReference>